<reference evidence="20" key="1">
    <citation type="submission" date="2012-12" db="EMBL/GenBank/DDBJ databases">
        <authorList>
            <person name="Hellsten U."/>
            <person name="Grimwood J."/>
            <person name="Chapman J.A."/>
            <person name="Shapiro H."/>
            <person name="Aerts A."/>
            <person name="Otillar R.P."/>
            <person name="Terry A.Y."/>
            <person name="Boore J.L."/>
            <person name="Simakov O."/>
            <person name="Marletaz F."/>
            <person name="Cho S.-J."/>
            <person name="Edsinger-Gonzales E."/>
            <person name="Havlak P."/>
            <person name="Kuo D.-H."/>
            <person name="Larsson T."/>
            <person name="Lv J."/>
            <person name="Arendt D."/>
            <person name="Savage R."/>
            <person name="Osoegawa K."/>
            <person name="de Jong P."/>
            <person name="Lindberg D.R."/>
            <person name="Seaver E.C."/>
            <person name="Weisblat D.A."/>
            <person name="Putnam N.H."/>
            <person name="Grigoriev I.V."/>
            <person name="Rokhsar D.S."/>
        </authorList>
    </citation>
    <scope>NUCLEOTIDE SEQUENCE</scope>
</reference>
<dbReference type="InterPro" id="IPR009081">
    <property type="entry name" value="PP-bd_ACP"/>
</dbReference>
<dbReference type="Proteomes" id="UP000015101">
    <property type="component" value="Unassembled WGS sequence"/>
</dbReference>
<dbReference type="SUPFAM" id="SSF50486">
    <property type="entry name" value="FMT C-terminal domain-like"/>
    <property type="match status" value="1"/>
</dbReference>
<keyword evidence="7 10" id="KW-0521">NADP</keyword>
<dbReference type="SUPFAM" id="SSF53328">
    <property type="entry name" value="Formyltransferase"/>
    <property type="match status" value="1"/>
</dbReference>
<evidence type="ECO:0000256" key="16">
    <source>
        <dbReference type="RuleBase" id="RU003345"/>
    </source>
</evidence>
<evidence type="ECO:0000256" key="5">
    <source>
        <dbReference type="ARBA" id="ARBA00022553"/>
    </source>
</evidence>
<dbReference type="GeneID" id="20194955"/>
<dbReference type="eggNOG" id="KOG2452">
    <property type="taxonomic scope" value="Eukaryota"/>
</dbReference>
<feature type="active site" evidence="15">
    <location>
        <position position="635"/>
    </location>
</feature>
<dbReference type="InterPro" id="IPR011034">
    <property type="entry name" value="Formyl_transferase-like_C_sf"/>
</dbReference>
<evidence type="ECO:0000256" key="4">
    <source>
        <dbReference type="ARBA" id="ARBA00022450"/>
    </source>
</evidence>
<dbReference type="Pfam" id="PF00551">
    <property type="entry name" value="Formyl_trans_N"/>
    <property type="match status" value="1"/>
</dbReference>
<keyword evidence="6 10" id="KW-0554">One-carbon metabolism</keyword>
<feature type="binding site" evidence="13">
    <location>
        <begin position="592"/>
        <end position="597"/>
    </location>
    <ligand>
        <name>NADP(+)</name>
        <dbReference type="ChEBI" id="CHEBI:58349"/>
    </ligand>
</feature>
<dbReference type="GO" id="GO:0005737">
    <property type="term" value="C:cytoplasm"/>
    <property type="evidence" value="ECO:0007669"/>
    <property type="project" value="InterPro"/>
</dbReference>
<comment type="catalytic activity">
    <reaction evidence="9">
        <text>(6R)-10-formyltetrahydrofolate + NADP(+) + H2O = (6S)-5,6,7,8-tetrahydrofolate + CO2 + NADPH + H(+)</text>
        <dbReference type="Rhea" id="RHEA:10180"/>
        <dbReference type="ChEBI" id="CHEBI:15377"/>
        <dbReference type="ChEBI" id="CHEBI:15378"/>
        <dbReference type="ChEBI" id="CHEBI:16526"/>
        <dbReference type="ChEBI" id="CHEBI:57453"/>
        <dbReference type="ChEBI" id="CHEBI:57783"/>
        <dbReference type="ChEBI" id="CHEBI:58349"/>
        <dbReference type="ChEBI" id="CHEBI:195366"/>
        <dbReference type="EC" id="1.5.1.6"/>
    </reaction>
    <physiologicalReaction direction="left-to-right" evidence="9">
        <dbReference type="Rhea" id="RHEA:10181"/>
    </physiologicalReaction>
</comment>
<dbReference type="FunFam" id="3.40.309.10:FF:000001">
    <property type="entry name" value="Mitochondrial aldehyde dehydrogenase 2"/>
    <property type="match status" value="1"/>
</dbReference>
<dbReference type="InterPro" id="IPR036736">
    <property type="entry name" value="ACP-like_sf"/>
</dbReference>
<evidence type="ECO:0000256" key="6">
    <source>
        <dbReference type="ARBA" id="ARBA00022563"/>
    </source>
</evidence>
<dbReference type="InterPro" id="IPR016163">
    <property type="entry name" value="Ald_DH_C"/>
</dbReference>
<organism evidence="19 20">
    <name type="scientific">Helobdella robusta</name>
    <name type="common">Californian leech</name>
    <dbReference type="NCBI Taxonomy" id="6412"/>
    <lineage>
        <taxon>Eukaryota</taxon>
        <taxon>Metazoa</taxon>
        <taxon>Spiralia</taxon>
        <taxon>Lophotrochozoa</taxon>
        <taxon>Annelida</taxon>
        <taxon>Clitellata</taxon>
        <taxon>Hirudinea</taxon>
        <taxon>Rhynchobdellida</taxon>
        <taxon>Glossiphoniidae</taxon>
        <taxon>Helobdella</taxon>
    </lineage>
</organism>
<dbReference type="InterPro" id="IPR001555">
    <property type="entry name" value="GART_AS"/>
</dbReference>
<keyword evidence="8 10" id="KW-0560">Oxidoreductase</keyword>
<dbReference type="InterPro" id="IPR016160">
    <property type="entry name" value="Ald_DH_CS_CYS"/>
</dbReference>
<dbReference type="GO" id="GO:0004029">
    <property type="term" value="F:aldehyde dehydrogenase (NAD+) activity"/>
    <property type="evidence" value="ECO:0000318"/>
    <property type="project" value="GO_Central"/>
</dbReference>
<feature type="active site" description="Proton donor" evidence="11">
    <location>
        <position position="669"/>
    </location>
</feature>
<dbReference type="EC" id="1.5.1.6" evidence="10"/>
<dbReference type="OrthoDB" id="310895at2759"/>
<feature type="active site" description="Proton donor" evidence="11">
    <location>
        <position position="117"/>
    </location>
</feature>
<comment type="similarity">
    <text evidence="2 16">Belongs to the aldehyde dehydrogenase family.</text>
</comment>
<feature type="site" description="Essential for catalytic activity" evidence="14">
    <location>
        <position position="153"/>
    </location>
</feature>
<dbReference type="PANTHER" id="PTHR11699">
    <property type="entry name" value="ALDEHYDE DEHYDROGENASE-RELATED"/>
    <property type="match status" value="1"/>
</dbReference>
<reference evidence="19" key="3">
    <citation type="submission" date="2015-06" db="UniProtKB">
        <authorList>
            <consortium name="EnsemblMetazoa"/>
        </authorList>
    </citation>
    <scope>IDENTIFICATION</scope>
</reference>
<dbReference type="Pfam" id="PF00171">
    <property type="entry name" value="Aldedh"/>
    <property type="match status" value="2"/>
</dbReference>
<dbReference type="InterPro" id="IPR016162">
    <property type="entry name" value="Ald_DH_N"/>
</dbReference>
<feature type="active site" description="Proton acceptor" evidence="11">
    <location>
        <position position="635"/>
    </location>
</feature>
<feature type="binding site" evidence="12">
    <location>
        <position position="153"/>
    </location>
    <ligand>
        <name>(6R)-10-formyltetrahydrofolate</name>
        <dbReference type="ChEBI" id="CHEBI:195366"/>
    </ligand>
</feature>
<evidence type="ECO:0000256" key="10">
    <source>
        <dbReference type="PIRNR" id="PIRNR036489"/>
    </source>
</evidence>
<evidence type="ECO:0000256" key="8">
    <source>
        <dbReference type="ARBA" id="ARBA00023002"/>
    </source>
</evidence>
<dbReference type="GO" id="GO:0009258">
    <property type="term" value="P:10-formyltetrahydrofolate catabolic process"/>
    <property type="evidence" value="ECO:0007669"/>
    <property type="project" value="UniProtKB-UniRule"/>
</dbReference>
<evidence type="ECO:0000256" key="13">
    <source>
        <dbReference type="PIRSR" id="PIRSR036489-3"/>
    </source>
</evidence>
<dbReference type="Gene3D" id="3.40.50.170">
    <property type="entry name" value="Formyl transferase, N-terminal domain"/>
    <property type="match status" value="1"/>
</dbReference>
<dbReference type="PROSITE" id="PS00070">
    <property type="entry name" value="ALDEHYDE_DEHYDR_CYS"/>
    <property type="match status" value="1"/>
</dbReference>
<dbReference type="EMBL" id="AMQM01001823">
    <property type="status" value="NOT_ANNOTATED_CDS"/>
    <property type="molecule type" value="Genomic_DNA"/>
</dbReference>
<dbReference type="FunFam" id="3.40.50.170:FF:000002">
    <property type="entry name" value="10-formyltetrahydrofolate dehydrogenase"/>
    <property type="match status" value="1"/>
</dbReference>
<dbReference type="Gene3D" id="3.40.309.10">
    <property type="entry name" value="Aldehyde Dehydrogenase, Chain A, domain 2"/>
    <property type="match status" value="1"/>
</dbReference>
<dbReference type="Pfam" id="PF02911">
    <property type="entry name" value="Formyl_trans_C"/>
    <property type="match status" value="1"/>
</dbReference>
<protein>
    <recommendedName>
        <fullName evidence="10">10-formyltetrahydrofolate dehydrogenase</fullName>
        <ecNumber evidence="10">1.5.1.6</ecNumber>
    </recommendedName>
</protein>
<comment type="similarity">
    <text evidence="1 10">In the C-terminal section; belongs to the aldehyde dehydrogenase family. ALDH1L subfamily.</text>
</comment>
<evidence type="ECO:0000256" key="12">
    <source>
        <dbReference type="PIRSR" id="PIRSR036489-2"/>
    </source>
</evidence>
<dbReference type="GO" id="GO:0016155">
    <property type="term" value="F:formyltetrahydrofolate dehydrogenase activity"/>
    <property type="evidence" value="ECO:0000318"/>
    <property type="project" value="GO_Central"/>
</dbReference>
<accession>T1EEF3</accession>
<dbReference type="FunFam" id="3.10.25.10:FF:000002">
    <property type="entry name" value="10-formyltetrahydrofolate dehydrogenase"/>
    <property type="match status" value="1"/>
</dbReference>
<dbReference type="PROSITE" id="PS00687">
    <property type="entry name" value="ALDEHYDE_DEHYDR_GLU"/>
    <property type="match status" value="1"/>
</dbReference>
<evidence type="ECO:0000256" key="15">
    <source>
        <dbReference type="PROSITE-ProRule" id="PRU10007"/>
    </source>
</evidence>
<dbReference type="InterPro" id="IPR029510">
    <property type="entry name" value="Ald_DH_CS_GLU"/>
</dbReference>
<proteinExistence type="inferred from homology"/>
<dbReference type="KEGG" id="hro:HELRODRAFT_108094"/>
<dbReference type="InterPro" id="IPR011407">
    <property type="entry name" value="10_FTHF_DH"/>
</dbReference>
<dbReference type="InterPro" id="IPR005793">
    <property type="entry name" value="Formyl_trans_C"/>
</dbReference>
<dbReference type="STRING" id="6412.T1EEF3"/>
<reference evidence="18 20" key="2">
    <citation type="journal article" date="2013" name="Nature">
        <title>Insights into bilaterian evolution from three spiralian genomes.</title>
        <authorList>
            <person name="Simakov O."/>
            <person name="Marletaz F."/>
            <person name="Cho S.J."/>
            <person name="Edsinger-Gonzales E."/>
            <person name="Havlak P."/>
            <person name="Hellsten U."/>
            <person name="Kuo D.H."/>
            <person name="Larsson T."/>
            <person name="Lv J."/>
            <person name="Arendt D."/>
            <person name="Savage R."/>
            <person name="Osoegawa K."/>
            <person name="de Jong P."/>
            <person name="Grimwood J."/>
            <person name="Chapman J.A."/>
            <person name="Shapiro H."/>
            <person name="Aerts A."/>
            <person name="Otillar R.P."/>
            <person name="Terry A.Y."/>
            <person name="Boore J.L."/>
            <person name="Grigoriev I.V."/>
            <person name="Lindberg D.R."/>
            <person name="Seaver E.C."/>
            <person name="Weisblat D.A."/>
            <person name="Putnam N.H."/>
            <person name="Rokhsar D.S."/>
        </authorList>
    </citation>
    <scope>NUCLEOTIDE SEQUENCE</scope>
</reference>
<dbReference type="InterPro" id="IPR002376">
    <property type="entry name" value="Formyl_transf_N"/>
</dbReference>
<gene>
    <name evidence="19" type="primary">20194955</name>
    <name evidence="18" type="ORF">HELRODRAFT_108094</name>
</gene>
<dbReference type="OMA" id="NEQVFMA"/>
<evidence type="ECO:0000313" key="18">
    <source>
        <dbReference type="EMBL" id="ESN92688.1"/>
    </source>
</evidence>
<dbReference type="FunCoup" id="T1EEF3">
    <property type="interactions" value="19"/>
</dbReference>
<dbReference type="CTD" id="20194955"/>
<dbReference type="PIRSF" id="PIRSF036489">
    <property type="entry name" value="10-FTHFDH"/>
    <property type="match status" value="1"/>
</dbReference>
<dbReference type="EnsemblMetazoa" id="HelroT108094">
    <property type="protein sequence ID" value="HelroP108094"/>
    <property type="gene ID" value="HelroG108094"/>
</dbReference>
<dbReference type="InterPro" id="IPR016161">
    <property type="entry name" value="Ald_DH/histidinol_DH"/>
</dbReference>
<evidence type="ECO:0000256" key="11">
    <source>
        <dbReference type="PIRSR" id="PIRSR036489-1"/>
    </source>
</evidence>
<feature type="domain" description="Carrier" evidence="17">
    <location>
        <begin position="331"/>
        <end position="407"/>
    </location>
</feature>
<dbReference type="RefSeq" id="XP_009028995.1">
    <property type="nucleotide sequence ID" value="XM_009030747.1"/>
</dbReference>
<dbReference type="FunFam" id="1.10.1200.10:FF:000002">
    <property type="entry name" value="10-formyltetrahydrofolate dehydrogenase"/>
    <property type="match status" value="1"/>
</dbReference>
<evidence type="ECO:0000313" key="19">
    <source>
        <dbReference type="EnsemblMetazoa" id="HelroP108094"/>
    </source>
</evidence>
<dbReference type="Gene3D" id="3.40.605.10">
    <property type="entry name" value="Aldehyde Dehydrogenase, Chain A, domain 1"/>
    <property type="match status" value="2"/>
</dbReference>
<evidence type="ECO:0000256" key="3">
    <source>
        <dbReference type="ARBA" id="ARBA00010978"/>
    </source>
</evidence>
<dbReference type="Gene3D" id="1.10.1200.10">
    <property type="entry name" value="ACP-like"/>
    <property type="match status" value="1"/>
</dbReference>
<dbReference type="AlphaFoldDB" id="T1EEF3"/>
<dbReference type="InterPro" id="IPR036477">
    <property type="entry name" value="Formyl_transf_N_sf"/>
</dbReference>
<evidence type="ECO:0000256" key="9">
    <source>
        <dbReference type="ARBA" id="ARBA00048239"/>
    </source>
</evidence>
<dbReference type="HOGENOM" id="CLU_014974_0_0_1"/>
<dbReference type="Gene3D" id="3.10.25.10">
    <property type="entry name" value="Formyl transferase, C-terminal domain"/>
    <property type="match status" value="1"/>
</dbReference>
<evidence type="ECO:0000313" key="20">
    <source>
        <dbReference type="Proteomes" id="UP000015101"/>
    </source>
</evidence>
<dbReference type="GO" id="GO:0006730">
    <property type="term" value="P:one-carbon metabolic process"/>
    <property type="evidence" value="ECO:0007669"/>
    <property type="project" value="UniProtKB-KW"/>
</dbReference>
<keyword evidence="20" id="KW-1185">Reference proteome</keyword>
<evidence type="ECO:0000256" key="7">
    <source>
        <dbReference type="ARBA" id="ARBA00022857"/>
    </source>
</evidence>
<name>T1EEF3_HELRO</name>
<feature type="binding site" evidence="13">
    <location>
        <begin position="766"/>
        <end position="768"/>
    </location>
    <ligand>
        <name>NADP(+)</name>
        <dbReference type="ChEBI" id="CHEBI:58349"/>
    </ligand>
</feature>
<evidence type="ECO:0000259" key="17">
    <source>
        <dbReference type="PROSITE" id="PS50075"/>
    </source>
</evidence>
<dbReference type="EMBL" id="KB097639">
    <property type="protein sequence ID" value="ESN92688.1"/>
    <property type="molecule type" value="Genomic_DNA"/>
</dbReference>
<dbReference type="SUPFAM" id="SSF53720">
    <property type="entry name" value="ALDH-like"/>
    <property type="match status" value="1"/>
</dbReference>
<dbReference type="EMBL" id="AMQM01001824">
    <property type="status" value="NOT_ANNOTATED_CDS"/>
    <property type="molecule type" value="Genomic_DNA"/>
</dbReference>
<evidence type="ECO:0000256" key="1">
    <source>
        <dbReference type="ARBA" id="ARBA00007995"/>
    </source>
</evidence>
<dbReference type="InterPro" id="IPR037022">
    <property type="entry name" value="Formyl_trans_C_sf"/>
</dbReference>
<dbReference type="PROSITE" id="PS50075">
    <property type="entry name" value="CARRIER"/>
    <property type="match status" value="1"/>
</dbReference>
<dbReference type="SUPFAM" id="SSF47336">
    <property type="entry name" value="ACP-like"/>
    <property type="match status" value="1"/>
</dbReference>
<feature type="binding site" evidence="12">
    <location>
        <begin position="99"/>
        <end position="101"/>
    </location>
    <ligand>
        <name>(6R)-10-formyltetrahydrofolate</name>
        <dbReference type="ChEBI" id="CHEBI:195366"/>
    </ligand>
</feature>
<dbReference type="InParanoid" id="T1EEF3"/>
<dbReference type="PROSITE" id="PS00373">
    <property type="entry name" value="GART"/>
    <property type="match status" value="1"/>
</dbReference>
<comment type="similarity">
    <text evidence="3 10">In the N-terminal section; belongs to the GART family.</text>
</comment>
<dbReference type="InterPro" id="IPR015590">
    <property type="entry name" value="Aldehyde_DH_dom"/>
</dbReference>
<sequence length="864" mass="95643">MFNHTKEYKEGLKVAIIGQSQFAVEVYKLLRKNGHRVVGIFTIPDVKGKQDPLAQIGQTDGVSVFKFARWRNKGVVLPEVMETYKSLDADLNVLPYCSQFIPMEVITHPKHQSIIYHPSILPRHRGASAINWTLIHGDKKAGLTVFWADDGLDTGPILLQKSCTVEQNDSVDSLYNRFLYPEGVKAVGEAVELIALGQAPSIKQTEDGATYEPILKKEMAKLDLNLAAESMHDFIRGCDTVPGAWMNINEQKISLFGSKLWTKKIPTRGRQFDIDGASDGRKAIVTSEGMVIPDAFGKAVIVSRLQLESGKMIQANKFGEVDEVVAIEMTSDEEVIVQNVKGVWRRILSLGDVDSETDFFKSGGGSMQVVRLVEEIKSQLTNVDLQNADVYMNSTFDEFIKLVVMKNRGISLEKEFVYDSIEMMVNNRAIRFPHQLFINNEFIHSSDNSTFNTINPATEEVICKIAKATVDDVEYAVEAANEAFEGEWGKMNARDRGKLMYRLAELMDEHKEELAILESLDSGAVYTLALKTHIGMSIDSFHYFAGWCDKIHVCLFVCLLRSTGLMDGLVFGELVVKAGFPRGVINILNGSGPVVGQALSNHPLVRKIAFTGSTPVGKLIMESCAKSNLKKVSLELGGKSPLIICNDCDLEKAVRLGCSSVFFNKGENCIAAGRLFVEEAVYDAFLSKVVEEVKKMNIGDPLDTSTDHGPQNHKAHFDSLLSYCAKGVEEGATLVYGGKRVDRKGYFMYPTIFTDVDDWMTIAKEESFGPIMIISKFNNGDYDNVLRRANATEYGLASGVFTNDVSKAMRLADGLHAGTVFINTYNKTDVAAPFGGFKQSGFGKDLGQEALNEYLVTKTITLEY</sequence>
<dbReference type="Pfam" id="PF00550">
    <property type="entry name" value="PP-binding"/>
    <property type="match status" value="1"/>
</dbReference>
<keyword evidence="4" id="KW-0596">Phosphopantetheine</keyword>
<evidence type="ECO:0000256" key="14">
    <source>
        <dbReference type="PIRSR" id="PIRSR036489-4"/>
    </source>
</evidence>
<feature type="binding site" evidence="13">
    <location>
        <begin position="612"/>
        <end position="613"/>
    </location>
    <ligand>
        <name>NADP(+)</name>
        <dbReference type="ChEBI" id="CHEBI:58349"/>
    </ligand>
</feature>
<dbReference type="FunFam" id="3.40.605.10:FF:000026">
    <property type="entry name" value="Aldehyde dehydrogenase, putative"/>
    <property type="match status" value="1"/>
</dbReference>
<keyword evidence="5" id="KW-0597">Phosphoprotein</keyword>
<evidence type="ECO:0000256" key="2">
    <source>
        <dbReference type="ARBA" id="ARBA00009986"/>
    </source>
</evidence>